<accession>A0ACA9PUU1</accession>
<dbReference type="EMBL" id="CAJVPM010049293">
    <property type="protein sequence ID" value="CAG8724746.1"/>
    <property type="molecule type" value="Genomic_DNA"/>
</dbReference>
<feature type="non-terminal residue" evidence="1">
    <location>
        <position position="1"/>
    </location>
</feature>
<dbReference type="Proteomes" id="UP000789860">
    <property type="component" value="Unassembled WGS sequence"/>
</dbReference>
<feature type="non-terminal residue" evidence="1">
    <location>
        <position position="122"/>
    </location>
</feature>
<proteinExistence type="predicted"/>
<organism evidence="1 2">
    <name type="scientific">Scutellospora calospora</name>
    <dbReference type="NCBI Taxonomy" id="85575"/>
    <lineage>
        <taxon>Eukaryota</taxon>
        <taxon>Fungi</taxon>
        <taxon>Fungi incertae sedis</taxon>
        <taxon>Mucoromycota</taxon>
        <taxon>Glomeromycotina</taxon>
        <taxon>Glomeromycetes</taxon>
        <taxon>Diversisporales</taxon>
        <taxon>Gigasporaceae</taxon>
        <taxon>Scutellospora</taxon>
    </lineage>
</organism>
<reference evidence="1" key="1">
    <citation type="submission" date="2021-06" db="EMBL/GenBank/DDBJ databases">
        <authorList>
            <person name="Kallberg Y."/>
            <person name="Tangrot J."/>
            <person name="Rosling A."/>
        </authorList>
    </citation>
    <scope>NUCLEOTIDE SEQUENCE</scope>
    <source>
        <strain evidence="1">AU212A</strain>
    </source>
</reference>
<keyword evidence="2" id="KW-1185">Reference proteome</keyword>
<name>A0ACA9PUU1_9GLOM</name>
<comment type="caution">
    <text evidence="1">The sequence shown here is derived from an EMBL/GenBank/DDBJ whole genome shotgun (WGS) entry which is preliminary data.</text>
</comment>
<protein>
    <submittedName>
        <fullName evidence="1">7465_t:CDS:1</fullName>
    </submittedName>
</protein>
<sequence length="122" mass="13904">IAHAIKRYIRVRFEIKKGSDIENTIKDLCSTLIEELNPNREKLDNKIKSLVGISNLNEWKWPIDRPFAGFIQARSLSNIGSFINYSLVQIEKSLKIQVIKPNSITSTPSVSQLLWTIPIPNS</sequence>
<gene>
    <name evidence="1" type="ORF">SCALOS_LOCUS11376</name>
</gene>
<evidence type="ECO:0000313" key="1">
    <source>
        <dbReference type="EMBL" id="CAG8724746.1"/>
    </source>
</evidence>
<evidence type="ECO:0000313" key="2">
    <source>
        <dbReference type="Proteomes" id="UP000789860"/>
    </source>
</evidence>